<dbReference type="STRING" id="314608.KT99_05242"/>
<proteinExistence type="predicted"/>
<sequence>MLEAEILVTQTISPWRLILATTSGEWRSLNIAQQLKQAWQLHWDSIDDDETSVKQVIAKIDNTREEVRLLLSKLD</sequence>
<dbReference type="Proteomes" id="UP000005839">
    <property type="component" value="Unassembled WGS sequence"/>
</dbReference>
<keyword evidence="2" id="KW-1185">Reference proteome</keyword>
<comment type="caution">
    <text evidence="1">The sequence shown here is derived from an EMBL/GenBank/DDBJ whole genome shotgun (WGS) entry which is preliminary data.</text>
</comment>
<evidence type="ECO:0000313" key="1">
    <source>
        <dbReference type="EMBL" id="EDQ00871.1"/>
    </source>
</evidence>
<gene>
    <name evidence="1" type="ORF">KT99_05242</name>
</gene>
<reference evidence="1 2" key="1">
    <citation type="submission" date="2007-10" db="EMBL/GenBank/DDBJ databases">
        <authorList>
            <person name="Yayanos A."/>
            <person name="Ferriera S."/>
            <person name="Johnson J."/>
            <person name="Kravitz S."/>
            <person name="Halpern A."/>
            <person name="Remington K."/>
            <person name="Beeson K."/>
            <person name="Tran B."/>
            <person name="Rogers Y.-H."/>
            <person name="Friedman R."/>
            <person name="Venter J.C."/>
        </authorList>
    </citation>
    <scope>NUCLEOTIDE SEQUENCE [LARGE SCALE GENOMIC DNA]</scope>
    <source>
        <strain evidence="1 2">KT99</strain>
    </source>
</reference>
<dbReference type="AlphaFoldDB" id="A9D8V2"/>
<evidence type="ECO:0000313" key="2">
    <source>
        <dbReference type="Proteomes" id="UP000005839"/>
    </source>
</evidence>
<protein>
    <submittedName>
        <fullName evidence="1">Uncharacterized protein</fullName>
    </submittedName>
</protein>
<dbReference type="EMBL" id="ABIC01000015">
    <property type="protein sequence ID" value="EDQ00871.1"/>
    <property type="molecule type" value="Genomic_DNA"/>
</dbReference>
<name>A9D8V2_9GAMM</name>
<organism evidence="1 2">
    <name type="scientific">Shewanella benthica KT99</name>
    <dbReference type="NCBI Taxonomy" id="314608"/>
    <lineage>
        <taxon>Bacteria</taxon>
        <taxon>Pseudomonadati</taxon>
        <taxon>Pseudomonadota</taxon>
        <taxon>Gammaproteobacteria</taxon>
        <taxon>Alteromonadales</taxon>
        <taxon>Shewanellaceae</taxon>
        <taxon>Shewanella</taxon>
    </lineage>
</organism>
<accession>A9D8V2</accession>